<dbReference type="InterPro" id="IPR050628">
    <property type="entry name" value="SNF2_RAD54_helicase_TF"/>
</dbReference>
<protein>
    <recommendedName>
        <fullName evidence="16">DNA repair protein RAD5</fullName>
    </recommendedName>
</protein>
<comment type="similarity">
    <text evidence="1">Belongs to the SNF2/RAD54 helicase family.</text>
</comment>
<keyword evidence="7" id="KW-0862">Zinc</keyword>
<dbReference type="InterPro" id="IPR049730">
    <property type="entry name" value="SNF2/RAD54-like_C"/>
</dbReference>
<keyword evidence="8" id="KW-0067">ATP-binding</keyword>
<evidence type="ECO:0000256" key="10">
    <source>
        <dbReference type="SAM" id="MobiDB-lite"/>
    </source>
</evidence>
<dbReference type="GO" id="GO:0004386">
    <property type="term" value="F:helicase activity"/>
    <property type="evidence" value="ECO:0007669"/>
    <property type="project" value="UniProtKB-KW"/>
</dbReference>
<organism evidence="14 15">
    <name type="scientific">Paxillus involutus ATCC 200175</name>
    <dbReference type="NCBI Taxonomy" id="664439"/>
    <lineage>
        <taxon>Eukaryota</taxon>
        <taxon>Fungi</taxon>
        <taxon>Dikarya</taxon>
        <taxon>Basidiomycota</taxon>
        <taxon>Agaricomycotina</taxon>
        <taxon>Agaricomycetes</taxon>
        <taxon>Agaricomycetidae</taxon>
        <taxon>Boletales</taxon>
        <taxon>Paxilineae</taxon>
        <taxon>Paxillaceae</taxon>
        <taxon>Paxillus</taxon>
    </lineage>
</organism>
<dbReference type="HOGENOM" id="CLU_000315_2_8_1"/>
<feature type="region of interest" description="Disordered" evidence="10">
    <location>
        <begin position="105"/>
        <end position="125"/>
    </location>
</feature>
<evidence type="ECO:0000256" key="8">
    <source>
        <dbReference type="ARBA" id="ARBA00022840"/>
    </source>
</evidence>
<dbReference type="GO" id="GO:0008094">
    <property type="term" value="F:ATP-dependent activity, acting on DNA"/>
    <property type="evidence" value="ECO:0007669"/>
    <property type="project" value="TreeGrafter"/>
</dbReference>
<dbReference type="Pfam" id="PF13445">
    <property type="entry name" value="zf-RING_UBOX"/>
    <property type="match status" value="1"/>
</dbReference>
<dbReference type="Proteomes" id="UP000053647">
    <property type="component" value="Unassembled WGS sequence"/>
</dbReference>
<accession>A0A0C9SNK7</accession>
<dbReference type="SMART" id="SM00490">
    <property type="entry name" value="HELICc"/>
    <property type="match status" value="1"/>
</dbReference>
<feature type="compositionally biased region" description="Acidic residues" evidence="10">
    <location>
        <begin position="960"/>
        <end position="979"/>
    </location>
</feature>
<evidence type="ECO:0000256" key="9">
    <source>
        <dbReference type="PROSITE-ProRule" id="PRU00175"/>
    </source>
</evidence>
<dbReference type="GO" id="GO:0008270">
    <property type="term" value="F:zinc ion binding"/>
    <property type="evidence" value="ECO:0007669"/>
    <property type="project" value="UniProtKB-KW"/>
</dbReference>
<dbReference type="GO" id="GO:0005524">
    <property type="term" value="F:ATP binding"/>
    <property type="evidence" value="ECO:0007669"/>
    <property type="project" value="UniProtKB-KW"/>
</dbReference>
<dbReference type="SUPFAM" id="SSF52540">
    <property type="entry name" value="P-loop containing nucleoside triphosphate hydrolases"/>
    <property type="match status" value="2"/>
</dbReference>
<dbReference type="PROSITE" id="PS51192">
    <property type="entry name" value="HELICASE_ATP_BIND_1"/>
    <property type="match status" value="1"/>
</dbReference>
<keyword evidence="3" id="KW-0547">Nucleotide-binding</keyword>
<name>A0A0C9SNK7_PAXIN</name>
<dbReference type="PROSITE" id="PS51194">
    <property type="entry name" value="HELICASE_CTER"/>
    <property type="match status" value="1"/>
</dbReference>
<dbReference type="InterPro" id="IPR001841">
    <property type="entry name" value="Znf_RING"/>
</dbReference>
<evidence type="ECO:0000256" key="4">
    <source>
        <dbReference type="ARBA" id="ARBA00022771"/>
    </source>
</evidence>
<keyword evidence="15" id="KW-1185">Reference proteome</keyword>
<feature type="domain" description="Helicase C-terminal" evidence="13">
    <location>
        <begin position="1035"/>
        <end position="1193"/>
    </location>
</feature>
<keyword evidence="5" id="KW-0378">Hydrolase</keyword>
<evidence type="ECO:0008006" key="16">
    <source>
        <dbReference type="Google" id="ProtNLM"/>
    </source>
</evidence>
<dbReference type="PANTHER" id="PTHR45626">
    <property type="entry name" value="TRANSCRIPTION TERMINATION FACTOR 2-RELATED"/>
    <property type="match status" value="1"/>
</dbReference>
<dbReference type="InterPro" id="IPR038718">
    <property type="entry name" value="SNF2-like_sf"/>
</dbReference>
<dbReference type="Gene3D" id="3.30.40.10">
    <property type="entry name" value="Zinc/RING finger domain, C3HC4 (zinc finger)"/>
    <property type="match status" value="1"/>
</dbReference>
<dbReference type="Gene3D" id="3.40.50.300">
    <property type="entry name" value="P-loop containing nucleotide triphosphate hydrolases"/>
    <property type="match status" value="1"/>
</dbReference>
<keyword evidence="4 9" id="KW-0863">Zinc-finger</keyword>
<feature type="compositionally biased region" description="Basic residues" evidence="10">
    <location>
        <begin position="936"/>
        <end position="955"/>
    </location>
</feature>
<dbReference type="CDD" id="cd18008">
    <property type="entry name" value="DEXDc_SHPRH-like"/>
    <property type="match status" value="1"/>
</dbReference>
<evidence type="ECO:0000259" key="11">
    <source>
        <dbReference type="PROSITE" id="PS50089"/>
    </source>
</evidence>
<sequence length="1210" mass="135619">MVEISAQRAAVVAAAKEQLRLHPSVKSSVIPDYYLQELESLLSINPYCKNFRVNFQPSQGYGFVTCLDTACAGTSIALGPSYAVVDGGRQRGFGSLSNYLDHVSSVPHGHSNQQRTMSVPASSKMGGSMAVLPGSTVADMKPSRLGLLAQLDANFGKIGATLSPSEAPVDVEPIPRTAKSNHWRLHAKPELTESAVPRKRQSSSLVFLGVENDKTDNTRTLPPSKRAKIEQVKSPLTFVDANAASMAFHGVPPVNQQVAAPPAPRMLETVRLNQHGMLRPKLEGAPAAMHRSTASNMPSYTGMGAMAEQLDHLSVFSEPYFDDVKMFQPPIASGSNVRIEHPAYHQTYTDEADDASDDDIPIDGPVTWRDDRFDSDGDFYGRGKDRFTGPVANPDDISKFLISAGNAEFFDGNATVDKALERLGLNGQYKLLPGMTVSLMPHQTIGVAWALDREKSSDKGGLLGDEMGLGKTVQIIALMVANASDNPLCKTNLIIAPVALLGQWELEIEMKTANGMKCLIYHGANKPRNKKELMKYDVVLTTFHTLALEWPDLEAEQMAKAKRKKKKNKGSFIVSDSDDEHSTKKKKREIGLLFQVDWYRVIIDEAQNIRNRRTRISRSVTDLEATYRWCLTGTPIVNGLVDAYGLFRFIKYRPWYDWQEFNSNIAKYEKKNPSLASTRLQAVFKAILLRRRKDCLLDGKKLIELPPKHVDLEKLTFSQEERDIYLMVEARSQARFNRFLRAGTVLKNYHHVLVMLLRLRQICVHPALIQESCEALIASDELNGERDLNAERMRAARLVSADFVSKLRRKYKESALTRMRAERESADATVEGEECPVCMDAFTDAVVTACGHTFCRECLVNVLNGPLIQDVEDDQKYKANERSCPSCRSPISADKIFVREAFEPTDDELTQSDTSREGSEDDSDIEMLDISELARRDRKGKGSATKRLRKNRYMKHPQDDNDDDSMSDFIVEDGEDEEEKDSRLEFKKRIQKRRKMVVDSDDEEAIFGRPSPDATLSTGQMHMMSRFLPSTKMKKMMEHLNKWAEENPGEKTIVVSQWTEALKLVSNYLTENQIGHVKYQGSMNRIERDKAVRVFMVSDKASVMLMSLKCGGVGLNLTRANRVISLDLGWSEAIESQAFDRVHRLGQLKETFVRRLVIENTVEDRVLALQERKKNLADGSLGEGTGKKIGRLNVRELANLFGLDHRGNVL</sequence>
<evidence type="ECO:0000256" key="6">
    <source>
        <dbReference type="ARBA" id="ARBA00022806"/>
    </source>
</evidence>
<evidence type="ECO:0000259" key="13">
    <source>
        <dbReference type="PROSITE" id="PS51194"/>
    </source>
</evidence>
<dbReference type="InterPro" id="IPR027417">
    <property type="entry name" value="P-loop_NTPase"/>
</dbReference>
<dbReference type="InterPro" id="IPR017907">
    <property type="entry name" value="Znf_RING_CS"/>
</dbReference>
<feature type="domain" description="RING-type" evidence="11">
    <location>
        <begin position="835"/>
        <end position="888"/>
    </location>
</feature>
<evidence type="ECO:0000256" key="2">
    <source>
        <dbReference type="ARBA" id="ARBA00022723"/>
    </source>
</evidence>
<dbReference type="PROSITE" id="PS50089">
    <property type="entry name" value="ZF_RING_2"/>
    <property type="match status" value="1"/>
</dbReference>
<dbReference type="InterPro" id="IPR013083">
    <property type="entry name" value="Znf_RING/FYVE/PHD"/>
</dbReference>
<proteinExistence type="inferred from homology"/>
<dbReference type="GO" id="GO:0005737">
    <property type="term" value="C:cytoplasm"/>
    <property type="evidence" value="ECO:0007669"/>
    <property type="project" value="TreeGrafter"/>
</dbReference>
<dbReference type="SUPFAM" id="SSF57850">
    <property type="entry name" value="RING/U-box"/>
    <property type="match status" value="1"/>
</dbReference>
<dbReference type="EMBL" id="KN819702">
    <property type="protein sequence ID" value="KIJ08094.1"/>
    <property type="molecule type" value="Genomic_DNA"/>
</dbReference>
<evidence type="ECO:0000313" key="15">
    <source>
        <dbReference type="Proteomes" id="UP000053647"/>
    </source>
</evidence>
<evidence type="ECO:0000256" key="7">
    <source>
        <dbReference type="ARBA" id="ARBA00022833"/>
    </source>
</evidence>
<feature type="region of interest" description="Disordered" evidence="10">
    <location>
        <begin position="902"/>
        <end position="983"/>
    </location>
</feature>
<dbReference type="SMART" id="SM00487">
    <property type="entry name" value="DEXDc"/>
    <property type="match status" value="1"/>
</dbReference>
<dbReference type="InterPro" id="IPR001650">
    <property type="entry name" value="Helicase_C-like"/>
</dbReference>
<dbReference type="PANTHER" id="PTHR45626:SF16">
    <property type="entry name" value="ATP-DEPENDENT HELICASE ULS1"/>
    <property type="match status" value="1"/>
</dbReference>
<dbReference type="CDD" id="cd18793">
    <property type="entry name" value="SF2_C_SNF"/>
    <property type="match status" value="1"/>
</dbReference>
<keyword evidence="6" id="KW-0347">Helicase</keyword>
<evidence type="ECO:0000256" key="1">
    <source>
        <dbReference type="ARBA" id="ARBA00007025"/>
    </source>
</evidence>
<feature type="domain" description="Helicase ATP-binding" evidence="12">
    <location>
        <begin position="452"/>
        <end position="653"/>
    </location>
</feature>
<dbReference type="SMART" id="SM00184">
    <property type="entry name" value="RING"/>
    <property type="match status" value="1"/>
</dbReference>
<dbReference type="GO" id="GO:0016787">
    <property type="term" value="F:hydrolase activity"/>
    <property type="evidence" value="ECO:0007669"/>
    <property type="project" value="UniProtKB-KW"/>
</dbReference>
<reference evidence="15" key="2">
    <citation type="submission" date="2015-01" db="EMBL/GenBank/DDBJ databases">
        <title>Evolutionary Origins and Diversification of the Mycorrhizal Mutualists.</title>
        <authorList>
            <consortium name="DOE Joint Genome Institute"/>
            <consortium name="Mycorrhizal Genomics Consortium"/>
            <person name="Kohler A."/>
            <person name="Kuo A."/>
            <person name="Nagy L.G."/>
            <person name="Floudas D."/>
            <person name="Copeland A."/>
            <person name="Barry K.W."/>
            <person name="Cichocki N."/>
            <person name="Veneault-Fourrey C."/>
            <person name="LaButti K."/>
            <person name="Lindquist E.A."/>
            <person name="Lipzen A."/>
            <person name="Lundell T."/>
            <person name="Morin E."/>
            <person name="Murat C."/>
            <person name="Riley R."/>
            <person name="Ohm R."/>
            <person name="Sun H."/>
            <person name="Tunlid A."/>
            <person name="Henrissat B."/>
            <person name="Grigoriev I.V."/>
            <person name="Hibbett D.S."/>
            <person name="Martin F."/>
        </authorList>
    </citation>
    <scope>NUCLEOTIDE SEQUENCE [LARGE SCALE GENOMIC DNA]</scope>
    <source>
        <strain evidence="15">ATCC 200175</strain>
    </source>
</reference>
<feature type="compositionally biased region" description="Acidic residues" evidence="10">
    <location>
        <begin position="919"/>
        <end position="929"/>
    </location>
</feature>
<dbReference type="Gene3D" id="3.40.50.10810">
    <property type="entry name" value="Tandem AAA-ATPase domain"/>
    <property type="match status" value="1"/>
</dbReference>
<evidence type="ECO:0000313" key="14">
    <source>
        <dbReference type="EMBL" id="KIJ08094.1"/>
    </source>
</evidence>
<dbReference type="GO" id="GO:0000724">
    <property type="term" value="P:double-strand break repair via homologous recombination"/>
    <property type="evidence" value="ECO:0007669"/>
    <property type="project" value="TreeGrafter"/>
</dbReference>
<dbReference type="Pfam" id="PF00271">
    <property type="entry name" value="Helicase_C"/>
    <property type="match status" value="1"/>
</dbReference>
<dbReference type="InterPro" id="IPR014001">
    <property type="entry name" value="Helicase_ATP-bd"/>
</dbReference>
<dbReference type="OrthoDB" id="423559at2759"/>
<evidence type="ECO:0000259" key="12">
    <source>
        <dbReference type="PROSITE" id="PS51192"/>
    </source>
</evidence>
<dbReference type="PROSITE" id="PS00518">
    <property type="entry name" value="ZF_RING_1"/>
    <property type="match status" value="1"/>
</dbReference>
<evidence type="ECO:0000256" key="3">
    <source>
        <dbReference type="ARBA" id="ARBA00022741"/>
    </source>
</evidence>
<dbReference type="Pfam" id="PF00176">
    <property type="entry name" value="SNF2-rel_dom"/>
    <property type="match status" value="1"/>
</dbReference>
<dbReference type="InterPro" id="IPR000330">
    <property type="entry name" value="SNF2_N"/>
</dbReference>
<feature type="compositionally biased region" description="Polar residues" evidence="10">
    <location>
        <begin position="110"/>
        <end position="121"/>
    </location>
</feature>
<dbReference type="GO" id="GO:0005634">
    <property type="term" value="C:nucleus"/>
    <property type="evidence" value="ECO:0007669"/>
    <property type="project" value="TreeGrafter"/>
</dbReference>
<evidence type="ECO:0000256" key="5">
    <source>
        <dbReference type="ARBA" id="ARBA00022801"/>
    </source>
</evidence>
<reference evidence="14 15" key="1">
    <citation type="submission" date="2014-06" db="EMBL/GenBank/DDBJ databases">
        <authorList>
            <consortium name="DOE Joint Genome Institute"/>
            <person name="Kuo A."/>
            <person name="Kohler A."/>
            <person name="Nagy L.G."/>
            <person name="Floudas D."/>
            <person name="Copeland A."/>
            <person name="Barry K.W."/>
            <person name="Cichocki N."/>
            <person name="Veneault-Fourrey C."/>
            <person name="LaButti K."/>
            <person name="Lindquist E.A."/>
            <person name="Lipzen A."/>
            <person name="Lundell T."/>
            <person name="Morin E."/>
            <person name="Murat C."/>
            <person name="Sun H."/>
            <person name="Tunlid A."/>
            <person name="Henrissat B."/>
            <person name="Grigoriev I.V."/>
            <person name="Hibbett D.S."/>
            <person name="Martin F."/>
            <person name="Nordberg H.P."/>
            <person name="Cantor M.N."/>
            <person name="Hua S.X."/>
        </authorList>
    </citation>
    <scope>NUCLEOTIDE SEQUENCE [LARGE SCALE GENOMIC DNA]</scope>
    <source>
        <strain evidence="14 15">ATCC 200175</strain>
    </source>
</reference>
<gene>
    <name evidence="14" type="ORF">PAXINDRAFT_173096</name>
</gene>
<dbReference type="AlphaFoldDB" id="A0A0C9SNK7"/>
<dbReference type="InterPro" id="IPR027370">
    <property type="entry name" value="Znf-RING_euk"/>
</dbReference>
<keyword evidence="2" id="KW-0479">Metal-binding</keyword>